<dbReference type="Pfam" id="PF22544">
    <property type="entry name" value="HYDIN_VesB_CFA65-like_Ig"/>
    <property type="match status" value="1"/>
</dbReference>
<accession>A0A1G7W5P3</accession>
<evidence type="ECO:0000256" key="6">
    <source>
        <dbReference type="SAM" id="MobiDB-lite"/>
    </source>
</evidence>
<feature type="region of interest" description="Disordered" evidence="6">
    <location>
        <begin position="255"/>
        <end position="285"/>
    </location>
</feature>
<dbReference type="STRING" id="262004.SAMN04489796_101260"/>
<dbReference type="SUPFAM" id="SSF81296">
    <property type="entry name" value="E set domains"/>
    <property type="match status" value="1"/>
</dbReference>
<dbReference type="RefSeq" id="WP_092465779.1">
    <property type="nucleotide sequence ID" value="NZ_FNCZ01000001.1"/>
</dbReference>
<dbReference type="InterPro" id="IPR013783">
    <property type="entry name" value="Ig-like_fold"/>
</dbReference>
<evidence type="ECO:0000256" key="3">
    <source>
        <dbReference type="ARBA" id="ARBA00022490"/>
    </source>
</evidence>
<feature type="domain" description="LTD" evidence="8">
    <location>
        <begin position="1064"/>
        <end position="1195"/>
    </location>
</feature>
<evidence type="ECO:0000256" key="1">
    <source>
        <dbReference type="ARBA" id="ARBA00004138"/>
    </source>
</evidence>
<dbReference type="InterPro" id="IPR045474">
    <property type="entry name" value="GEVED"/>
</dbReference>
<dbReference type="SUPFAM" id="SSF141072">
    <property type="entry name" value="CalX-like"/>
    <property type="match status" value="1"/>
</dbReference>
<dbReference type="SUPFAM" id="SSF49265">
    <property type="entry name" value="Fibronectin type III"/>
    <property type="match status" value="1"/>
</dbReference>
<dbReference type="InterPro" id="IPR014756">
    <property type="entry name" value="Ig_E-set"/>
</dbReference>
<proteinExistence type="predicted"/>
<protein>
    <submittedName>
        <fullName evidence="9">Abnormal spindle-like microcephaly-assoc'd, ASPM-SPD-2-Hydin</fullName>
    </submittedName>
</protein>
<dbReference type="Proteomes" id="UP000199492">
    <property type="component" value="Unassembled WGS sequence"/>
</dbReference>
<dbReference type="PROSITE" id="PS51841">
    <property type="entry name" value="LTD"/>
    <property type="match status" value="1"/>
</dbReference>
<evidence type="ECO:0000313" key="10">
    <source>
        <dbReference type="Proteomes" id="UP000199492"/>
    </source>
</evidence>
<dbReference type="Gene3D" id="2.60.40.2030">
    <property type="match status" value="1"/>
</dbReference>
<evidence type="ECO:0000256" key="5">
    <source>
        <dbReference type="ARBA" id="ARBA00023273"/>
    </source>
</evidence>
<dbReference type="NCBIfam" id="NF012200">
    <property type="entry name" value="choice_anch_D"/>
    <property type="match status" value="1"/>
</dbReference>
<dbReference type="Pfam" id="PF16409">
    <property type="entry name" value="DUF5017"/>
    <property type="match status" value="1"/>
</dbReference>
<dbReference type="Gene3D" id="2.60.40.10">
    <property type="entry name" value="Immunoglobulins"/>
    <property type="match status" value="3"/>
</dbReference>
<comment type="subcellular location">
    <subcellularLocation>
        <location evidence="1">Cell projection</location>
        <location evidence="1">Cilium</location>
    </subcellularLocation>
    <subcellularLocation>
        <location evidence="2">Cytoplasm</location>
    </subcellularLocation>
</comment>
<dbReference type="GO" id="GO:0005737">
    <property type="term" value="C:cytoplasm"/>
    <property type="evidence" value="ECO:0007669"/>
    <property type="project" value="UniProtKB-SubCell"/>
</dbReference>
<dbReference type="InterPro" id="IPR038081">
    <property type="entry name" value="CalX-like_sf"/>
</dbReference>
<keyword evidence="5" id="KW-0966">Cell projection</keyword>
<keyword evidence="10" id="KW-1185">Reference proteome</keyword>
<dbReference type="InterPro" id="IPR003961">
    <property type="entry name" value="FN3_dom"/>
</dbReference>
<reference evidence="10" key="1">
    <citation type="submission" date="2016-10" db="EMBL/GenBank/DDBJ databases">
        <authorList>
            <person name="Varghese N."/>
            <person name="Submissions S."/>
        </authorList>
    </citation>
    <scope>NUCLEOTIDE SEQUENCE [LARGE SCALE GENOMIC DNA]</scope>
    <source>
        <strain evidence="10">DSM 15363</strain>
    </source>
</reference>
<dbReference type="EMBL" id="FNCZ01000001">
    <property type="protein sequence ID" value="SDG67273.1"/>
    <property type="molecule type" value="Genomic_DNA"/>
</dbReference>
<dbReference type="PROSITE" id="PS50853">
    <property type="entry name" value="FN3"/>
    <property type="match status" value="1"/>
</dbReference>
<evidence type="ECO:0000256" key="4">
    <source>
        <dbReference type="ARBA" id="ARBA00023069"/>
    </source>
</evidence>
<sequence>MIKNYSLVFIAFLCFSLSGYGQEIFNVAGGGAFPAGWTDTNNITPNNTSISDYYLVEPGNPGDIIETASYNLSANTSATFEVDIRSYGSGTHRSLLVEVSTDGGTTFTQSYTTPNATTSFTTRTINIATVSANTVLRLSVDATSGRGIRLQDLILTGVGVGSTDTELNFASTAYTANEGDGTASICVDIINPSATPTTANVVLTSTNAPHVTYATTGITFPANSSTQQCVTVNLADNTNCGDATDYTFELQSVSGGSSASAGSDNETTLSVGDDDETSSTPFNETFSNFGTFTPVSISGSKDWEISSGRASINGYGSSGTAEDYLISASVDMSSNSVATLAFDLSDDYSGPALQIMYSTNFNGNYNSTDVNAATWTSVPGVTISSGTSSVNANVLAITGSNVYFAFYYTATGTGGGQAATWTVDNLSLNITACSIPSPEINLQGNTTNIADGNTAISTTDDTDFGDVLVGNSEAHTFTIQNTGTADLDLTTITSSNSDFVVSAYTNPTTVTDGASTTFIVTFTPTTTGTSTSTITILSNDANEATYNFNVEGNGTAIPSILLNSSNPAVAASNITDGTDDNVIYAFNLSVTTYEAELTAFNFTTSGSATNADITNFKVWYSTNSTFNAGSDTTLQTITTSLGSGLHAVTGASQTIANGSTGYIFITTDLPCGATDGRTITVNAITTGNLTFTTGNKSGTAYASGTHTITEATPNNVASLATANCENGGVDVSWTAATGCLDDYIVVTSTSPLTTSPSGNGSSYTANTTYGSGSSYDDGFVVYKGTGTSTSITALTNGTQYYYTVFTRNGNSWSSGATVNCTPNLAYCDPGSWSSGDSEIEGVVLTGENNAINNITPNTCTNTVQDNTAMSADLFDGDSYTLTVEFGECDGGSFYSGAGGVWIDWNNDGDFDDTDELIGTTTLSFSGSNLFENFTINVPSGQTLGNYRMRIIQDEGGSEASIDPCTSPGWGTIADYTIEVIASCTPTHTFTSMLPTSGPEDTEITVTGTGFTASTTASFGAVNATVDFVDATTLIVHVPAGATTNMIRLTEAGCRVQTGTFTIVSTSGTCISSSGTFTDLFISEVYDSDANNVWYVELYNPTPFPIDLDAGDYEIDRYADLTTTAVTGNVDLTGTVPAYSVFTLSLGSSANTCFNTFDININAGGINAEDRNVLTKGGVDIDAVEFPNQTGYTIRRLGTATGPTATYNAADWDLLTTEECDDIGVAPLVTYSNPNISTILDASDCTVLDYSVTATEGDSNTTGDLTYQWYFNNGVNDVWTPVTSTLPSGYTILGEDGNNLLMEGDINSLNDLANYQFYCEVTEAGSCTNVSNAIQPNYNVVTWNGSWSSFPGTNSTVVLNANYDTASGGDQISFSACSLIINNVLLSIGDGDFVEVTNDVTVNGTNGAIEIEPQGSFVQINDSGIVTATIPTNLKVSKLTAPSNNWYEYTYWSSPVFQETPANGLALSNPNRRYQYNAEYYRDSTFETANDGTATVGAGVDDIDDNGNDWGNISTTYLTPGVGYASTHNPTVFSSTPGCPGPTCRIRYTFSGLFNNGVITVPLYRNDEELGDNNWNFVGNPYPSAISADVFLATNMGLIDEEILEPNPIMGGAIYLWSQNTAPSNTANGNNGLNFSDTDYAIINGTGQTAAQENGGDSTIPNRFIPSGQGFFISMDNNATSTTVSPSPVPTQDIQTANLIFNNAMRVTGDNNQFFRPSNDANSINKLWLNLTSDNGVFSQILVGYLDHATDAYDGMYFDAPKNGVTSSHSAIYTLIPNSDKKLAIQGKNSNSLTLDEVVPLGFYTSIDVATLYTFTISQFEGAFMTENAVYINDKLLNTFHNLKNSDYTFTSEIGEFNDRFEIVFTPTILLSIDDNLINSNEVTLTELQNGDVEIKVGQTHTIKHVDIIDITGRRVYSLQGDDSTEVYNLSKLSQAAYVAKITLSNGQVISKKAIKQK</sequence>
<evidence type="ECO:0000259" key="7">
    <source>
        <dbReference type="PROSITE" id="PS50853"/>
    </source>
</evidence>
<evidence type="ECO:0000256" key="2">
    <source>
        <dbReference type="ARBA" id="ARBA00004496"/>
    </source>
</evidence>
<dbReference type="InterPro" id="IPR036116">
    <property type="entry name" value="FN3_sf"/>
</dbReference>
<dbReference type="InterPro" id="IPR053879">
    <property type="entry name" value="HYDIN_VesB_CFA65-like_Ig"/>
</dbReference>
<dbReference type="InterPro" id="IPR032185">
    <property type="entry name" value="DUF5017"/>
</dbReference>
<evidence type="ECO:0000313" key="9">
    <source>
        <dbReference type="EMBL" id="SDG67273.1"/>
    </source>
</evidence>
<organism evidence="9 10">
    <name type="scientific">Winogradskyella thalassocola</name>
    <dbReference type="NCBI Taxonomy" id="262004"/>
    <lineage>
        <taxon>Bacteria</taxon>
        <taxon>Pseudomonadati</taxon>
        <taxon>Bacteroidota</taxon>
        <taxon>Flavobacteriia</taxon>
        <taxon>Flavobacteriales</taxon>
        <taxon>Flavobacteriaceae</taxon>
        <taxon>Winogradskyella</taxon>
    </lineage>
</organism>
<keyword evidence="3" id="KW-0963">Cytoplasm</keyword>
<dbReference type="OrthoDB" id="1652165at2"/>
<dbReference type="Pfam" id="PF20009">
    <property type="entry name" value="GEVED"/>
    <property type="match status" value="1"/>
</dbReference>
<gene>
    <name evidence="9" type="ORF">SAMN04489796_101260</name>
</gene>
<dbReference type="InterPro" id="IPR001322">
    <property type="entry name" value="Lamin_tail_dom"/>
</dbReference>
<evidence type="ECO:0000259" key="8">
    <source>
        <dbReference type="PROSITE" id="PS51841"/>
    </source>
</evidence>
<keyword evidence="4" id="KW-0969">Cilium</keyword>
<name>A0A1G7W5P3_9FLAO</name>
<feature type="domain" description="Fibronectin type-III" evidence="7">
    <location>
        <begin position="727"/>
        <end position="824"/>
    </location>
</feature>